<proteinExistence type="predicted"/>
<dbReference type="Proteomes" id="UP000183050">
    <property type="component" value="Chromosome"/>
</dbReference>
<accession>A0A1L3ZFA8</accession>
<dbReference type="AlphaFoldDB" id="A0A1L3ZFA8"/>
<reference evidence="1 2" key="1">
    <citation type="submission" date="2016-11" db="EMBL/GenBank/DDBJ databases">
        <title>Rhizobium leguminosarum bv. viciae strain Vaf12 isolated from Vavilovia formosa root nodules from Russia, Dagestan.</title>
        <authorList>
            <person name="Kimeklis A."/>
        </authorList>
    </citation>
    <scope>NUCLEOTIDE SEQUENCE [LARGE SCALE GENOMIC DNA]</scope>
    <source>
        <strain evidence="1 2">Vaf-108</strain>
    </source>
</reference>
<protein>
    <submittedName>
        <fullName evidence="1">Uncharacterized protein</fullName>
    </submittedName>
</protein>
<name>A0A1L3ZFA8_RHILE</name>
<evidence type="ECO:0000313" key="1">
    <source>
        <dbReference type="EMBL" id="API54261.1"/>
    </source>
</evidence>
<organism evidence="1 2">
    <name type="scientific">Rhizobium leguminosarum</name>
    <dbReference type="NCBI Taxonomy" id="384"/>
    <lineage>
        <taxon>Bacteria</taxon>
        <taxon>Pseudomonadati</taxon>
        <taxon>Pseudomonadota</taxon>
        <taxon>Alphaproteobacteria</taxon>
        <taxon>Hyphomicrobiales</taxon>
        <taxon>Rhizobiaceae</taxon>
        <taxon>Rhizobium/Agrobacterium group</taxon>
        <taxon>Rhizobium</taxon>
    </lineage>
</organism>
<evidence type="ECO:0000313" key="2">
    <source>
        <dbReference type="Proteomes" id="UP000183050"/>
    </source>
</evidence>
<sequence length="79" mass="8889">MRVRTPLRLSNGDMDTRFSSKFNASMTPAGDLLRQYMDVYVHVNIVVSGGPREIAAPSARPCQLRWPGRRPGRFSRRGA</sequence>
<gene>
    <name evidence="1" type="ORF">BMW22_23970</name>
</gene>
<dbReference type="EMBL" id="CP018228">
    <property type="protein sequence ID" value="API54261.1"/>
    <property type="molecule type" value="Genomic_DNA"/>
</dbReference>